<feature type="non-terminal residue" evidence="2">
    <location>
        <position position="65"/>
    </location>
</feature>
<proteinExistence type="predicted"/>
<gene>
    <name evidence="2" type="ORF">KI387_008290</name>
</gene>
<dbReference type="Proteomes" id="UP000824469">
    <property type="component" value="Unassembled WGS sequence"/>
</dbReference>
<feature type="compositionally biased region" description="Basic and acidic residues" evidence="1">
    <location>
        <begin position="1"/>
        <end position="10"/>
    </location>
</feature>
<feature type="compositionally biased region" description="Basic residues" evidence="1">
    <location>
        <begin position="45"/>
        <end position="55"/>
    </location>
</feature>
<reference evidence="2 3" key="1">
    <citation type="journal article" date="2021" name="Nat. Plants">
        <title>The Taxus genome provides insights into paclitaxel biosynthesis.</title>
        <authorList>
            <person name="Xiong X."/>
            <person name="Gou J."/>
            <person name="Liao Q."/>
            <person name="Li Y."/>
            <person name="Zhou Q."/>
            <person name="Bi G."/>
            <person name="Li C."/>
            <person name="Du R."/>
            <person name="Wang X."/>
            <person name="Sun T."/>
            <person name="Guo L."/>
            <person name="Liang H."/>
            <person name="Lu P."/>
            <person name="Wu Y."/>
            <person name="Zhang Z."/>
            <person name="Ro D.K."/>
            <person name="Shang Y."/>
            <person name="Huang S."/>
            <person name="Yan J."/>
        </authorList>
    </citation>
    <scope>NUCLEOTIDE SEQUENCE [LARGE SCALE GENOMIC DNA]</scope>
    <source>
        <strain evidence="2">Ta-2019</strain>
    </source>
</reference>
<protein>
    <submittedName>
        <fullName evidence="2">Uncharacterized protein</fullName>
    </submittedName>
</protein>
<sequence length="65" mass="7010">MGRGKPEEPKSNQITPRVTDRKGTRKPISGGSEDSVPRSTGTSGIKRRGGRKRAGRPADQPDHDT</sequence>
<evidence type="ECO:0000313" key="2">
    <source>
        <dbReference type="EMBL" id="KAH9303886.1"/>
    </source>
</evidence>
<evidence type="ECO:0000256" key="1">
    <source>
        <dbReference type="SAM" id="MobiDB-lite"/>
    </source>
</evidence>
<name>A0AA38CQ11_TAXCH</name>
<evidence type="ECO:0000313" key="3">
    <source>
        <dbReference type="Proteomes" id="UP000824469"/>
    </source>
</evidence>
<comment type="caution">
    <text evidence="2">The sequence shown here is derived from an EMBL/GenBank/DDBJ whole genome shotgun (WGS) entry which is preliminary data.</text>
</comment>
<dbReference type="AlphaFoldDB" id="A0AA38CQ11"/>
<dbReference type="EMBL" id="JAHRHJ020000008">
    <property type="protein sequence ID" value="KAH9303886.1"/>
    <property type="molecule type" value="Genomic_DNA"/>
</dbReference>
<organism evidence="2 3">
    <name type="scientific">Taxus chinensis</name>
    <name type="common">Chinese yew</name>
    <name type="synonym">Taxus wallichiana var. chinensis</name>
    <dbReference type="NCBI Taxonomy" id="29808"/>
    <lineage>
        <taxon>Eukaryota</taxon>
        <taxon>Viridiplantae</taxon>
        <taxon>Streptophyta</taxon>
        <taxon>Embryophyta</taxon>
        <taxon>Tracheophyta</taxon>
        <taxon>Spermatophyta</taxon>
        <taxon>Pinopsida</taxon>
        <taxon>Pinidae</taxon>
        <taxon>Conifers II</taxon>
        <taxon>Cupressales</taxon>
        <taxon>Taxaceae</taxon>
        <taxon>Taxus</taxon>
    </lineage>
</organism>
<feature type="region of interest" description="Disordered" evidence="1">
    <location>
        <begin position="1"/>
        <end position="65"/>
    </location>
</feature>
<keyword evidence="3" id="KW-1185">Reference proteome</keyword>
<accession>A0AA38CQ11</accession>